<dbReference type="AlphaFoldDB" id="A0A1S7LJE2"/>
<gene>
    <name evidence="2" type="ORF">MAGMO_1735</name>
</gene>
<protein>
    <submittedName>
        <fullName evidence="2">Uncharacterized protein</fullName>
    </submittedName>
</protein>
<feature type="region of interest" description="Disordered" evidence="1">
    <location>
        <begin position="18"/>
        <end position="46"/>
    </location>
</feature>
<reference evidence="2" key="1">
    <citation type="submission" date="2015-04" db="EMBL/GenBank/DDBJ databases">
        <authorList>
            <person name="Syromyatnikov M.Y."/>
            <person name="Popov V.N."/>
        </authorList>
    </citation>
    <scope>NUCLEOTIDE SEQUENCE</scope>
    <source>
        <strain evidence="2">MO-1</strain>
    </source>
</reference>
<evidence type="ECO:0000256" key="1">
    <source>
        <dbReference type="SAM" id="MobiDB-lite"/>
    </source>
</evidence>
<sequence>MSDKLSCYGAAHREMGATDAKIQLPRPSPAIPFGHGPINNLSRQDRHLRSPLSYREPCNRGFAE</sequence>
<name>A0A1S7LJE2_MAGMO</name>
<proteinExistence type="predicted"/>
<dbReference type="EMBL" id="LO017727">
    <property type="protein sequence ID" value="CRH05916.1"/>
    <property type="molecule type" value="Genomic_DNA"/>
</dbReference>
<accession>A0A1S7LJE2</accession>
<organism evidence="2">
    <name type="scientific">Magnetococcus massalia (strain MO-1)</name>
    <dbReference type="NCBI Taxonomy" id="451514"/>
    <lineage>
        <taxon>Bacteria</taxon>
        <taxon>Pseudomonadati</taxon>
        <taxon>Pseudomonadota</taxon>
        <taxon>Magnetococcia</taxon>
        <taxon>Magnetococcales</taxon>
        <taxon>Magnetococcaceae</taxon>
        <taxon>Magnetococcus</taxon>
    </lineage>
</organism>
<evidence type="ECO:0000313" key="2">
    <source>
        <dbReference type="EMBL" id="CRH05916.1"/>
    </source>
</evidence>